<evidence type="ECO:0000313" key="1">
    <source>
        <dbReference type="EMBL" id="MBX58602.1"/>
    </source>
</evidence>
<reference evidence="1" key="1">
    <citation type="submission" date="2018-02" db="EMBL/GenBank/DDBJ databases">
        <title>Rhizophora mucronata_Transcriptome.</title>
        <authorList>
            <person name="Meera S.P."/>
            <person name="Sreeshan A."/>
            <person name="Augustine A."/>
        </authorList>
    </citation>
    <scope>NUCLEOTIDE SEQUENCE</scope>
    <source>
        <tissue evidence="1">Leaf</tissue>
    </source>
</reference>
<dbReference type="EMBL" id="GGEC01078118">
    <property type="protein sequence ID" value="MBX58602.1"/>
    <property type="molecule type" value="Transcribed_RNA"/>
</dbReference>
<dbReference type="AlphaFoldDB" id="A0A2P2PV39"/>
<sequence>MNMYCHLVCQEIFKAHQQPISFIIQISVHMSVSKKINILLTFLHPV</sequence>
<proteinExistence type="predicted"/>
<protein>
    <submittedName>
        <fullName evidence="1">Uncharacterized protein</fullName>
    </submittedName>
</protein>
<accession>A0A2P2PV39</accession>
<name>A0A2P2PV39_RHIMU</name>
<organism evidence="1">
    <name type="scientific">Rhizophora mucronata</name>
    <name type="common">Asiatic mangrove</name>
    <dbReference type="NCBI Taxonomy" id="61149"/>
    <lineage>
        <taxon>Eukaryota</taxon>
        <taxon>Viridiplantae</taxon>
        <taxon>Streptophyta</taxon>
        <taxon>Embryophyta</taxon>
        <taxon>Tracheophyta</taxon>
        <taxon>Spermatophyta</taxon>
        <taxon>Magnoliopsida</taxon>
        <taxon>eudicotyledons</taxon>
        <taxon>Gunneridae</taxon>
        <taxon>Pentapetalae</taxon>
        <taxon>rosids</taxon>
        <taxon>fabids</taxon>
        <taxon>Malpighiales</taxon>
        <taxon>Rhizophoraceae</taxon>
        <taxon>Rhizophora</taxon>
    </lineage>
</organism>